<dbReference type="RefSeq" id="WP_242371091.1">
    <property type="nucleotide sequence ID" value="NZ_JAKRKC020000002.1"/>
</dbReference>
<evidence type="ECO:0000256" key="1">
    <source>
        <dbReference type="SAM" id="MobiDB-lite"/>
    </source>
</evidence>
<reference evidence="2 3" key="1">
    <citation type="submission" date="2022-04" db="EMBL/GenBank/DDBJ databases">
        <title>Genome draft of Actinomadura sp. ATCC 31491.</title>
        <authorList>
            <person name="Shi X."/>
            <person name="Du Y."/>
        </authorList>
    </citation>
    <scope>NUCLEOTIDE SEQUENCE [LARGE SCALE GENOMIC DNA]</scope>
    <source>
        <strain evidence="2 3">ATCC 31491</strain>
    </source>
</reference>
<comment type="caution">
    <text evidence="2">The sequence shown here is derived from an EMBL/GenBank/DDBJ whole genome shotgun (WGS) entry which is preliminary data.</text>
</comment>
<gene>
    <name evidence="2" type="ORF">MF672_031140</name>
</gene>
<accession>A0ABT0G0W0</accession>
<evidence type="ECO:0008006" key="4">
    <source>
        <dbReference type="Google" id="ProtNLM"/>
    </source>
</evidence>
<feature type="compositionally biased region" description="Polar residues" evidence="1">
    <location>
        <begin position="67"/>
        <end position="78"/>
    </location>
</feature>
<dbReference type="EMBL" id="JAKRKC020000002">
    <property type="protein sequence ID" value="MCK2218213.1"/>
    <property type="molecule type" value="Genomic_DNA"/>
</dbReference>
<dbReference type="Proteomes" id="UP001317259">
    <property type="component" value="Unassembled WGS sequence"/>
</dbReference>
<evidence type="ECO:0000313" key="3">
    <source>
        <dbReference type="Proteomes" id="UP001317259"/>
    </source>
</evidence>
<proteinExistence type="predicted"/>
<feature type="region of interest" description="Disordered" evidence="1">
    <location>
        <begin position="59"/>
        <end position="96"/>
    </location>
</feature>
<evidence type="ECO:0000313" key="2">
    <source>
        <dbReference type="EMBL" id="MCK2218213.1"/>
    </source>
</evidence>
<organism evidence="2 3">
    <name type="scientific">Actinomadura luzonensis</name>
    <dbReference type="NCBI Taxonomy" id="2805427"/>
    <lineage>
        <taxon>Bacteria</taxon>
        <taxon>Bacillati</taxon>
        <taxon>Actinomycetota</taxon>
        <taxon>Actinomycetes</taxon>
        <taxon>Streptosporangiales</taxon>
        <taxon>Thermomonosporaceae</taxon>
        <taxon>Actinomadura</taxon>
    </lineage>
</organism>
<sequence>MASTTAAEKEVHGVRVQDRQRLPVKDGDVRGFGIGVSAVTMSGTLRSCRLAGGGIAKFSGRSAGVGSDNTSDSFSSWRNDPDGGPVHGAVHVWTDR</sequence>
<keyword evidence="3" id="KW-1185">Reference proteome</keyword>
<name>A0ABT0G0W0_9ACTN</name>
<protein>
    <recommendedName>
        <fullName evidence="4">DUF397 domain-containing protein</fullName>
    </recommendedName>
</protein>